<evidence type="ECO:0000256" key="3">
    <source>
        <dbReference type="ARBA" id="ARBA00022833"/>
    </source>
</evidence>
<feature type="domain" description="CENP-V/GFA" evidence="5">
    <location>
        <begin position="8"/>
        <end position="127"/>
    </location>
</feature>
<comment type="similarity">
    <text evidence="1">Belongs to the Gfa family.</text>
</comment>
<dbReference type="SUPFAM" id="SSF51316">
    <property type="entry name" value="Mss4-like"/>
    <property type="match status" value="1"/>
</dbReference>
<keyword evidence="7" id="KW-1185">Reference proteome</keyword>
<evidence type="ECO:0000256" key="1">
    <source>
        <dbReference type="ARBA" id="ARBA00005495"/>
    </source>
</evidence>
<sequence>MSTHWQSLEGGCTCGAVRYRLARSPLFVHCCHCTWCQRETGSAFVLNAMVEAEGVQVLCGEPVPIDTPSSSGKGQVIHRCPECQVALWSCYSGMGEKVRFLRVGTLDEPGQCPPDIHIFTSTRQPWVQLSGEVPVMPEYYRRSEHWPAVSIERFNALRG</sequence>
<evidence type="ECO:0000259" key="5">
    <source>
        <dbReference type="PROSITE" id="PS51891"/>
    </source>
</evidence>
<evidence type="ECO:0000313" key="6">
    <source>
        <dbReference type="EMBL" id="TXS91383.1"/>
    </source>
</evidence>
<gene>
    <name evidence="6" type="ORF">FV139_16810</name>
</gene>
<comment type="caution">
    <text evidence="6">The sequence shown here is derived from an EMBL/GenBank/DDBJ whole genome shotgun (WGS) entry which is preliminary data.</text>
</comment>
<keyword evidence="2" id="KW-0479">Metal-binding</keyword>
<proteinExistence type="inferred from homology"/>
<dbReference type="AlphaFoldDB" id="A0A5C8ZS99"/>
<evidence type="ECO:0000256" key="2">
    <source>
        <dbReference type="ARBA" id="ARBA00022723"/>
    </source>
</evidence>
<dbReference type="Gene3D" id="3.90.1590.10">
    <property type="entry name" value="glutathione-dependent formaldehyde- activating enzyme (gfa)"/>
    <property type="match status" value="1"/>
</dbReference>
<evidence type="ECO:0000256" key="4">
    <source>
        <dbReference type="ARBA" id="ARBA00023239"/>
    </source>
</evidence>
<dbReference type="GO" id="GO:0046872">
    <property type="term" value="F:metal ion binding"/>
    <property type="evidence" value="ECO:0007669"/>
    <property type="project" value="UniProtKB-KW"/>
</dbReference>
<keyword evidence="4" id="KW-0456">Lyase</keyword>
<protein>
    <submittedName>
        <fullName evidence="6">GFA family protein</fullName>
    </submittedName>
</protein>
<dbReference type="PROSITE" id="PS51891">
    <property type="entry name" value="CENP_V_GFA"/>
    <property type="match status" value="1"/>
</dbReference>
<dbReference type="Pfam" id="PF04828">
    <property type="entry name" value="GFA"/>
    <property type="match status" value="1"/>
</dbReference>
<dbReference type="PANTHER" id="PTHR33337">
    <property type="entry name" value="GFA DOMAIN-CONTAINING PROTEIN"/>
    <property type="match status" value="1"/>
</dbReference>
<dbReference type="PANTHER" id="PTHR33337:SF33">
    <property type="entry name" value="CENP-V_GFA DOMAIN-CONTAINING PROTEIN"/>
    <property type="match status" value="1"/>
</dbReference>
<keyword evidence="3" id="KW-0862">Zinc</keyword>
<dbReference type="RefSeq" id="WP_148069617.1">
    <property type="nucleotide sequence ID" value="NZ_VRZA01000006.1"/>
</dbReference>
<organism evidence="6 7">
    <name type="scientific">Parahaliea maris</name>
    <dbReference type="NCBI Taxonomy" id="2716870"/>
    <lineage>
        <taxon>Bacteria</taxon>
        <taxon>Pseudomonadati</taxon>
        <taxon>Pseudomonadota</taxon>
        <taxon>Gammaproteobacteria</taxon>
        <taxon>Cellvibrionales</taxon>
        <taxon>Halieaceae</taxon>
        <taxon>Parahaliea</taxon>
    </lineage>
</organism>
<dbReference type="Proteomes" id="UP000321039">
    <property type="component" value="Unassembled WGS sequence"/>
</dbReference>
<evidence type="ECO:0000313" key="7">
    <source>
        <dbReference type="Proteomes" id="UP000321039"/>
    </source>
</evidence>
<dbReference type="GO" id="GO:0016846">
    <property type="term" value="F:carbon-sulfur lyase activity"/>
    <property type="evidence" value="ECO:0007669"/>
    <property type="project" value="InterPro"/>
</dbReference>
<dbReference type="InterPro" id="IPR006913">
    <property type="entry name" value="CENP-V/GFA"/>
</dbReference>
<dbReference type="EMBL" id="VRZA01000006">
    <property type="protein sequence ID" value="TXS91383.1"/>
    <property type="molecule type" value="Genomic_DNA"/>
</dbReference>
<reference evidence="6 7" key="1">
    <citation type="submission" date="2019-08" db="EMBL/GenBank/DDBJ databases">
        <title>Parahaliea maris sp. nov., isolated from the surface seawater.</title>
        <authorList>
            <person name="Liu Y."/>
        </authorList>
    </citation>
    <scope>NUCLEOTIDE SEQUENCE [LARGE SCALE GENOMIC DNA]</scope>
    <source>
        <strain evidence="6 7">HSLHS9</strain>
    </source>
</reference>
<dbReference type="InterPro" id="IPR011057">
    <property type="entry name" value="Mss4-like_sf"/>
</dbReference>
<name>A0A5C8ZS99_9GAMM</name>
<accession>A0A5C8ZS99</accession>